<evidence type="ECO:0000256" key="1">
    <source>
        <dbReference type="ARBA" id="ARBA00004141"/>
    </source>
</evidence>
<name>A0AAD4MUU2_9BILA</name>
<dbReference type="GO" id="GO:0016020">
    <property type="term" value="C:membrane"/>
    <property type="evidence" value="ECO:0007669"/>
    <property type="project" value="UniProtKB-SubCell"/>
</dbReference>
<accession>A0AAD4MUU2</accession>
<dbReference type="InterPro" id="IPR006201">
    <property type="entry name" value="Neur_channel"/>
</dbReference>
<comment type="similarity">
    <text evidence="5">Belongs to the ligand-gated ion channel (TC 1.A.9) family.</text>
</comment>
<comment type="caution">
    <text evidence="9">The sequence shown here is derived from an EMBL/GenBank/DDBJ whole genome shotgun (WGS) entry which is preliminary data.</text>
</comment>
<feature type="domain" description="Neurotransmitter-gated ion-channel transmembrane" evidence="8">
    <location>
        <begin position="222"/>
        <end position="495"/>
    </location>
</feature>
<keyword evidence="5" id="KW-0406">Ion transport</keyword>
<reference evidence="9" key="1">
    <citation type="submission" date="2022-01" db="EMBL/GenBank/DDBJ databases">
        <title>Genome Sequence Resource for Two Populations of Ditylenchus destructor, the Migratory Endoparasitic Phytonematode.</title>
        <authorList>
            <person name="Zhang H."/>
            <person name="Lin R."/>
            <person name="Xie B."/>
        </authorList>
    </citation>
    <scope>NUCLEOTIDE SEQUENCE</scope>
    <source>
        <strain evidence="9">BazhouSP</strain>
    </source>
</reference>
<organism evidence="9 10">
    <name type="scientific">Ditylenchus destructor</name>
    <dbReference type="NCBI Taxonomy" id="166010"/>
    <lineage>
        <taxon>Eukaryota</taxon>
        <taxon>Metazoa</taxon>
        <taxon>Ecdysozoa</taxon>
        <taxon>Nematoda</taxon>
        <taxon>Chromadorea</taxon>
        <taxon>Rhabditida</taxon>
        <taxon>Tylenchina</taxon>
        <taxon>Tylenchomorpha</taxon>
        <taxon>Sphaerularioidea</taxon>
        <taxon>Anguinidae</taxon>
        <taxon>Anguininae</taxon>
        <taxon>Ditylenchus</taxon>
    </lineage>
</organism>
<dbReference type="PRINTS" id="PR00252">
    <property type="entry name" value="NRIONCHANNEL"/>
</dbReference>
<evidence type="ECO:0000256" key="6">
    <source>
        <dbReference type="SAM" id="MobiDB-lite"/>
    </source>
</evidence>
<gene>
    <name evidence="9" type="ORF">DdX_13229</name>
</gene>
<keyword evidence="4 5" id="KW-0472">Membrane</keyword>
<evidence type="ECO:0000256" key="3">
    <source>
        <dbReference type="ARBA" id="ARBA00022989"/>
    </source>
</evidence>
<evidence type="ECO:0000313" key="9">
    <source>
        <dbReference type="EMBL" id="KAI1706002.1"/>
    </source>
</evidence>
<dbReference type="InterPro" id="IPR006029">
    <property type="entry name" value="Neurotrans-gated_channel_TM"/>
</dbReference>
<dbReference type="SUPFAM" id="SSF90112">
    <property type="entry name" value="Neurotransmitter-gated ion-channel transmembrane pore"/>
    <property type="match status" value="1"/>
</dbReference>
<dbReference type="FunFam" id="1.20.58.390:FF:000071">
    <property type="entry name" value="Ligand-Gated ion Channel"/>
    <property type="match status" value="1"/>
</dbReference>
<proteinExistence type="inferred from homology"/>
<evidence type="ECO:0000256" key="5">
    <source>
        <dbReference type="RuleBase" id="RU000687"/>
    </source>
</evidence>
<keyword evidence="2 5" id="KW-0812">Transmembrane</keyword>
<evidence type="ECO:0000256" key="4">
    <source>
        <dbReference type="ARBA" id="ARBA00023136"/>
    </source>
</evidence>
<feature type="domain" description="Neurotransmitter-gated ion-channel ligand-binding" evidence="7">
    <location>
        <begin position="12"/>
        <end position="215"/>
    </location>
</feature>
<evidence type="ECO:0000259" key="8">
    <source>
        <dbReference type="Pfam" id="PF02932"/>
    </source>
</evidence>
<feature type="compositionally biased region" description="Basic and acidic residues" evidence="6">
    <location>
        <begin position="413"/>
        <end position="424"/>
    </location>
</feature>
<evidence type="ECO:0000256" key="2">
    <source>
        <dbReference type="ARBA" id="ARBA00022692"/>
    </source>
</evidence>
<dbReference type="InterPro" id="IPR006202">
    <property type="entry name" value="Neur_chan_lig-bd"/>
</dbReference>
<dbReference type="GO" id="GO:0005230">
    <property type="term" value="F:extracellular ligand-gated monoatomic ion channel activity"/>
    <property type="evidence" value="ECO:0007669"/>
    <property type="project" value="InterPro"/>
</dbReference>
<dbReference type="Proteomes" id="UP001201812">
    <property type="component" value="Unassembled WGS sequence"/>
</dbReference>
<dbReference type="CDD" id="cd18989">
    <property type="entry name" value="LGIC_ECD_cation"/>
    <property type="match status" value="1"/>
</dbReference>
<evidence type="ECO:0000313" key="10">
    <source>
        <dbReference type="Proteomes" id="UP001201812"/>
    </source>
</evidence>
<keyword evidence="3 5" id="KW-1133">Transmembrane helix</keyword>
<feature type="transmembrane region" description="Helical" evidence="5">
    <location>
        <begin position="216"/>
        <end position="239"/>
    </location>
</feature>
<dbReference type="Gene3D" id="2.70.170.10">
    <property type="entry name" value="Neurotransmitter-gated ion-channel ligand-binding domain"/>
    <property type="match status" value="1"/>
</dbReference>
<dbReference type="FunFam" id="2.70.170.10:FF:000027">
    <property type="entry name" value="Ligand-Gated ion Channel"/>
    <property type="match status" value="1"/>
</dbReference>
<feature type="transmembrane region" description="Helical" evidence="5">
    <location>
        <begin position="251"/>
        <end position="271"/>
    </location>
</feature>
<feature type="region of interest" description="Disordered" evidence="6">
    <location>
        <begin position="401"/>
        <end position="431"/>
    </location>
</feature>
<dbReference type="Pfam" id="PF02932">
    <property type="entry name" value="Neur_chan_memb"/>
    <property type="match status" value="1"/>
</dbReference>
<dbReference type="PROSITE" id="PS00236">
    <property type="entry name" value="NEUROTR_ION_CHANNEL"/>
    <property type="match status" value="1"/>
</dbReference>
<dbReference type="PANTHER" id="PTHR18945">
    <property type="entry name" value="NEUROTRANSMITTER GATED ION CHANNEL"/>
    <property type="match status" value="1"/>
</dbReference>
<dbReference type="EMBL" id="JAKKPZ010000051">
    <property type="protein sequence ID" value="KAI1706002.1"/>
    <property type="molecule type" value="Genomic_DNA"/>
</dbReference>
<feature type="transmembrane region" description="Helical" evidence="5">
    <location>
        <begin position="481"/>
        <end position="505"/>
    </location>
</feature>
<keyword evidence="5" id="KW-0407">Ion channel</keyword>
<dbReference type="InterPro" id="IPR036719">
    <property type="entry name" value="Neuro-gated_channel_TM_sf"/>
</dbReference>
<protein>
    <submittedName>
        <fullName evidence="9">Neurotransmitter-gated ion-channel ligand binding domain-containing protein</fullName>
    </submittedName>
</protein>
<dbReference type="InterPro" id="IPR018000">
    <property type="entry name" value="Neurotransmitter_ion_chnl_CS"/>
</dbReference>
<dbReference type="GO" id="GO:0004888">
    <property type="term" value="F:transmembrane signaling receptor activity"/>
    <property type="evidence" value="ECO:0007669"/>
    <property type="project" value="InterPro"/>
</dbReference>
<dbReference type="CDD" id="cd19051">
    <property type="entry name" value="LGIC_TM_cation"/>
    <property type="match status" value="1"/>
</dbReference>
<dbReference type="Pfam" id="PF02931">
    <property type="entry name" value="Neur_chan_LBD"/>
    <property type="match status" value="1"/>
</dbReference>
<sequence>MYLAGVVEASHYRLLTNLFSHYDKRIRPFADNGTAVQVHMSIVLGILIEMKENEQVASYVISHTQRWLDPKLAWNPHKYNNIRELIVPQSMLWLPKLFVYNSMSTKEMLTDEKYDVRIQSDGQVKINIPQYVKCICRLSIEQFPFDTQFCAVALASPLLTVEEMDVDAHMPPKDSYFAGNAEWKLINISVRHMKFLEEGEYRAEVHYIFHLRRRPIFYITVIVVPIFLISTLSILGIFTPGSNEGPRSEKVSLGLGSLLAMTVLLGIVAGAMPKSNSIPLLGYYILVVIILCALAVGVSMTFLTIGRRLVEKARIPSNFTYRLMFITPRLSPCFGNSAIHLCSLNSPKRKVSHRKSLMSRDSQMLIKPTAEDDLVFFQLKQADHATFPKLRNGTGGSIILPPNGRVSGAADKTNSRKKDVHKQPSTENSVPTPEDYIAHLTKIETLLSYLADSHRATRRKLEREKNRELIEREWSRVFIRLDYLCLLIFQLMNVLALFFFLQYAWVKSPEMREPLV</sequence>
<comment type="subcellular location">
    <subcellularLocation>
        <location evidence="1">Membrane</location>
        <topology evidence="1">Multi-pass membrane protein</topology>
    </subcellularLocation>
</comment>
<dbReference type="AlphaFoldDB" id="A0AAD4MUU2"/>
<dbReference type="SUPFAM" id="SSF63712">
    <property type="entry name" value="Nicotinic receptor ligand binding domain-like"/>
    <property type="match status" value="1"/>
</dbReference>
<dbReference type="Gene3D" id="1.20.58.390">
    <property type="entry name" value="Neurotransmitter-gated ion-channel transmembrane domain"/>
    <property type="match status" value="1"/>
</dbReference>
<keyword evidence="5" id="KW-0813">Transport</keyword>
<evidence type="ECO:0000259" key="7">
    <source>
        <dbReference type="Pfam" id="PF02931"/>
    </source>
</evidence>
<dbReference type="InterPro" id="IPR038050">
    <property type="entry name" value="Neuro_actylchol_rec"/>
</dbReference>
<feature type="transmembrane region" description="Helical" evidence="5">
    <location>
        <begin position="283"/>
        <end position="305"/>
    </location>
</feature>
<dbReference type="InterPro" id="IPR036734">
    <property type="entry name" value="Neur_chan_lig-bd_sf"/>
</dbReference>
<keyword evidence="10" id="KW-1185">Reference proteome</keyword>